<evidence type="ECO:0000313" key="5">
    <source>
        <dbReference type="Proteomes" id="UP000016587"/>
    </source>
</evidence>
<dbReference type="EMBL" id="CP006585">
    <property type="protein sequence ID" value="AGW14269.1"/>
    <property type="molecule type" value="Genomic_DNA"/>
</dbReference>
<keyword evidence="2" id="KW-0129">CBS domain</keyword>
<name>T2GDL8_MEGG1</name>
<dbReference type="PANTHER" id="PTHR48108">
    <property type="entry name" value="CBS DOMAIN-CONTAINING PROTEIN CBSX2, CHLOROPLASTIC"/>
    <property type="match status" value="1"/>
</dbReference>
<keyword evidence="5" id="KW-1185">Reference proteome</keyword>
<evidence type="ECO:0000259" key="3">
    <source>
        <dbReference type="PROSITE" id="PS51371"/>
    </source>
</evidence>
<feature type="domain" description="CBS" evidence="3">
    <location>
        <begin position="83"/>
        <end position="138"/>
    </location>
</feature>
<sequence>MLIVGDLMTTELFTLKRTDSLRTARSMMTLARIRHIPVVDDHNVFLGLVTHRDILAATISQFAEVDKSVQEEIDAGIPLNEIMRRDVTTVSSQTSLRVAAELLLNHKYGCLPVVEDKTLRGIITESDFLKLTIRLMDTMERMQTKPLDESLFAASQPDEFPV</sequence>
<dbReference type="CDD" id="cd04584">
    <property type="entry name" value="CBS_pair_AcuB_like"/>
    <property type="match status" value="1"/>
</dbReference>
<dbReference type="SMART" id="SM00116">
    <property type="entry name" value="CBS"/>
    <property type="match status" value="2"/>
</dbReference>
<dbReference type="Proteomes" id="UP000016587">
    <property type="component" value="Chromosome"/>
</dbReference>
<evidence type="ECO:0000313" key="4">
    <source>
        <dbReference type="EMBL" id="AGW14269.1"/>
    </source>
</evidence>
<dbReference type="PANTHER" id="PTHR48108:SF34">
    <property type="entry name" value="CBS DOMAIN-CONTAINING PROTEIN YHCV"/>
    <property type="match status" value="1"/>
</dbReference>
<dbReference type="Gene3D" id="3.10.580.10">
    <property type="entry name" value="CBS-domain"/>
    <property type="match status" value="1"/>
</dbReference>
<dbReference type="Pfam" id="PF00571">
    <property type="entry name" value="CBS"/>
    <property type="match status" value="2"/>
</dbReference>
<dbReference type="InterPro" id="IPR051462">
    <property type="entry name" value="CBS_domain-containing"/>
</dbReference>
<reference evidence="4 5" key="1">
    <citation type="journal article" date="2013" name="J. Bacteriol.">
        <title>Roles of HynAB and Ech, the only two hydrogenases found in the model sulfate reducer Desulfovibrio gigas.</title>
        <authorList>
            <person name="Morais-Silva F.O."/>
            <person name="Santos C.I."/>
            <person name="Rodrigues R."/>
            <person name="Pereira I.A."/>
            <person name="Rodrigues-Pousada C."/>
        </authorList>
    </citation>
    <scope>NUCLEOTIDE SEQUENCE [LARGE SCALE GENOMIC DNA]</scope>
    <source>
        <strain evidence="5">ATCC 19364 / DSM 1382 / NCIMB 9332 / VKM B-1759</strain>
    </source>
</reference>
<dbReference type="InterPro" id="IPR046342">
    <property type="entry name" value="CBS_dom_sf"/>
</dbReference>
<dbReference type="AlphaFoldDB" id="T2GDL8"/>
<dbReference type="PROSITE" id="PS51371">
    <property type="entry name" value="CBS"/>
    <property type="match status" value="2"/>
</dbReference>
<keyword evidence="1" id="KW-0677">Repeat</keyword>
<reference evidence="5" key="2">
    <citation type="submission" date="2013-07" db="EMBL/GenBank/DDBJ databases">
        <authorList>
            <person name="Morais-Silva F.O."/>
            <person name="Rezende A.M."/>
            <person name="Pimentel C."/>
            <person name="Resende D.M."/>
            <person name="Santos C.I."/>
            <person name="Clemente C."/>
            <person name="de Oliveira L.M."/>
            <person name="da Silva S.M."/>
            <person name="Costa D.A."/>
            <person name="Varela-Raposo A."/>
            <person name="Horacio E.C.A."/>
            <person name="Matos M."/>
            <person name="Flores O."/>
            <person name="Ruiz J.C."/>
            <person name="Rodrigues-Pousada C."/>
        </authorList>
    </citation>
    <scope>NUCLEOTIDE SEQUENCE [LARGE SCALE GENOMIC DNA]</scope>
    <source>
        <strain evidence="5">ATCC 19364 / DSM 1382 / NCIMB 9332 / VKM B-1759</strain>
    </source>
</reference>
<gene>
    <name evidence="4" type="ORF">DGI_2534</name>
</gene>
<evidence type="ECO:0000256" key="1">
    <source>
        <dbReference type="ARBA" id="ARBA00022737"/>
    </source>
</evidence>
<dbReference type="STRING" id="1121448.DGI_2534"/>
<dbReference type="eggNOG" id="COG0517">
    <property type="taxonomic scope" value="Bacteria"/>
</dbReference>
<dbReference type="InterPro" id="IPR000644">
    <property type="entry name" value="CBS_dom"/>
</dbReference>
<proteinExistence type="predicted"/>
<accession>T2GDL8</accession>
<evidence type="ECO:0000256" key="2">
    <source>
        <dbReference type="PROSITE-ProRule" id="PRU00703"/>
    </source>
</evidence>
<dbReference type="PATRIC" id="fig|1121448.10.peg.2484"/>
<feature type="domain" description="CBS" evidence="3">
    <location>
        <begin position="8"/>
        <end position="64"/>
    </location>
</feature>
<protein>
    <submittedName>
        <fullName evidence="4">Putative CBS domain pair family protein</fullName>
    </submittedName>
</protein>
<dbReference type="RefSeq" id="WP_021761269.1">
    <property type="nucleotide sequence ID" value="NC_022444.1"/>
</dbReference>
<dbReference type="KEGG" id="dgg:DGI_2534"/>
<dbReference type="HOGENOM" id="CLU_040681_9_1_7"/>
<dbReference type="SUPFAM" id="SSF54631">
    <property type="entry name" value="CBS-domain pair"/>
    <property type="match status" value="1"/>
</dbReference>
<organism evidence="4 5">
    <name type="scientific">Megalodesulfovibrio gigas (strain ATCC 19364 / DSM 1382 / NCIMB 9332 / VKM B-1759)</name>
    <name type="common">Desulfovibrio gigas</name>
    <dbReference type="NCBI Taxonomy" id="1121448"/>
    <lineage>
        <taxon>Bacteria</taxon>
        <taxon>Pseudomonadati</taxon>
        <taxon>Thermodesulfobacteriota</taxon>
        <taxon>Desulfovibrionia</taxon>
        <taxon>Desulfovibrionales</taxon>
        <taxon>Desulfovibrionaceae</taxon>
        <taxon>Megalodesulfovibrio</taxon>
    </lineage>
</organism>
<dbReference type="OrthoDB" id="5453522at2"/>